<comment type="caution">
    <text evidence="2">The sequence shown here is derived from an EMBL/GenBank/DDBJ whole genome shotgun (WGS) entry which is preliminary data.</text>
</comment>
<gene>
    <name evidence="2" type="ORF">NDU88_002538</name>
</gene>
<accession>A0AAV7SAP3</accession>
<sequence length="378" mass="40243">MEPTKVVQAQKVLQDEGRKDLLREGVLEEVWVGLRRPKRLSAEGVSAAVAACSSPVKSGKKIQVKSATGRKVTRLPEEVENVGTGVPGHFNAVSRRRGVSSMPRRHGSSLLKRITAGGRGSALSAAVAMRGHMGAHTRFAHARINSRKQACAPLERSAEHASLILEEEPLAGTSNMAAPIDFDRQSSNFEETRSGSRVSSDAHTGLVDDEVVVISDDDEEVQVSQEGAGIIERGRNLVSVGREGGRFMQVIPRVVSPMLHRVQSWGLNNQACLQLGDRIELVDNGGVLQGTVCGGKSSSGVMGKAYVSLDVWHSDGGEGPSGCDTDHASGGHGLQASHRQSGRIACDQSTPVKVRAPSVHRKEVRVKPGAVYLTAGRN</sequence>
<feature type="region of interest" description="Disordered" evidence="1">
    <location>
        <begin position="317"/>
        <end position="359"/>
    </location>
</feature>
<evidence type="ECO:0000256" key="1">
    <source>
        <dbReference type="SAM" id="MobiDB-lite"/>
    </source>
</evidence>
<dbReference type="AlphaFoldDB" id="A0AAV7SAP3"/>
<proteinExistence type="predicted"/>
<reference evidence="2" key="1">
    <citation type="journal article" date="2022" name="bioRxiv">
        <title>Sequencing and chromosome-scale assembly of the giantPleurodeles waltlgenome.</title>
        <authorList>
            <person name="Brown T."/>
            <person name="Elewa A."/>
            <person name="Iarovenko S."/>
            <person name="Subramanian E."/>
            <person name="Araus A.J."/>
            <person name="Petzold A."/>
            <person name="Susuki M."/>
            <person name="Suzuki K.-i.T."/>
            <person name="Hayashi T."/>
            <person name="Toyoda A."/>
            <person name="Oliveira C."/>
            <person name="Osipova E."/>
            <person name="Leigh N.D."/>
            <person name="Simon A."/>
            <person name="Yun M.H."/>
        </authorList>
    </citation>
    <scope>NUCLEOTIDE SEQUENCE</scope>
    <source>
        <strain evidence="2">20211129_DDA</strain>
        <tissue evidence="2">Liver</tissue>
    </source>
</reference>
<dbReference type="EMBL" id="JANPWB010000008">
    <property type="protein sequence ID" value="KAJ1162059.1"/>
    <property type="molecule type" value="Genomic_DNA"/>
</dbReference>
<name>A0AAV7SAP3_PLEWA</name>
<protein>
    <submittedName>
        <fullName evidence="2">Uncharacterized protein</fullName>
    </submittedName>
</protein>
<dbReference type="Proteomes" id="UP001066276">
    <property type="component" value="Chromosome 4_2"/>
</dbReference>
<evidence type="ECO:0000313" key="3">
    <source>
        <dbReference type="Proteomes" id="UP001066276"/>
    </source>
</evidence>
<keyword evidence="3" id="KW-1185">Reference proteome</keyword>
<organism evidence="2 3">
    <name type="scientific">Pleurodeles waltl</name>
    <name type="common">Iberian ribbed newt</name>
    <dbReference type="NCBI Taxonomy" id="8319"/>
    <lineage>
        <taxon>Eukaryota</taxon>
        <taxon>Metazoa</taxon>
        <taxon>Chordata</taxon>
        <taxon>Craniata</taxon>
        <taxon>Vertebrata</taxon>
        <taxon>Euteleostomi</taxon>
        <taxon>Amphibia</taxon>
        <taxon>Batrachia</taxon>
        <taxon>Caudata</taxon>
        <taxon>Salamandroidea</taxon>
        <taxon>Salamandridae</taxon>
        <taxon>Pleurodelinae</taxon>
        <taxon>Pleurodeles</taxon>
    </lineage>
</organism>
<evidence type="ECO:0000313" key="2">
    <source>
        <dbReference type="EMBL" id="KAJ1162059.1"/>
    </source>
</evidence>